<dbReference type="GO" id="GO:0016887">
    <property type="term" value="F:ATP hydrolysis activity"/>
    <property type="evidence" value="ECO:0007669"/>
    <property type="project" value="InterPro"/>
</dbReference>
<dbReference type="PANTHER" id="PTHR39184">
    <property type="match status" value="1"/>
</dbReference>
<feature type="domain" description="Phage terminase large subunit N-terminal" evidence="1">
    <location>
        <begin position="33"/>
        <end position="235"/>
    </location>
</feature>
<dbReference type="Gene3D" id="3.30.420.280">
    <property type="match status" value="1"/>
</dbReference>
<gene>
    <name evidence="3" type="ORF">HMPREF0409_01084</name>
</gene>
<dbReference type="PANTHER" id="PTHR39184:SF1">
    <property type="entry name" value="PBSX PHAGE TERMINASE LARGE SUBUNIT"/>
    <property type="match status" value="1"/>
</dbReference>
<dbReference type="KEGG" id="fus:HMPREF0409_01084"/>
<dbReference type="InterPro" id="IPR006437">
    <property type="entry name" value="Phage_terminase_lsu"/>
</dbReference>
<dbReference type="GO" id="GO:0004519">
    <property type="term" value="F:endonuclease activity"/>
    <property type="evidence" value="ECO:0007669"/>
    <property type="project" value="InterPro"/>
</dbReference>
<dbReference type="HOGENOM" id="CLU_035697_2_0_0"/>
<dbReference type="InterPro" id="IPR035413">
    <property type="entry name" value="Terminase_L_C"/>
</dbReference>
<dbReference type="InterPro" id="IPR044269">
    <property type="entry name" value="Terminase_large_su_SPP1-like"/>
</dbReference>
<proteinExistence type="inferred from homology"/>
<evidence type="ECO:0000313" key="4">
    <source>
        <dbReference type="Proteomes" id="UP000014361"/>
    </source>
</evidence>
<name>R9RBA2_9FUSO</name>
<dbReference type="InterPro" id="IPR035412">
    <property type="entry name" value="Terminase_L_N"/>
</dbReference>
<sequence length="421" mass="49573">MTSNKTEKRLTDFISDNFKDLYKAWKNDEYTRYVLKGGRGSAKSSHIAIILVLEIIKRPVNCICFRKVGETLKRSVYEQIKWAIDYLGVEEYFEYRLSPLEIIYKERGNKFIFAGVDKPEKIKSIITSDFPITLFWFEELAEFYNEDEVETVIKSIFRGKIKDGLKYKGFFSYNPPQLKFNWVNKKYSFSTIEKGVYVHHSTYLENKYISDEFKQDAEALKEKNETKYRLIYLGEPTGNGLVPFPNLEIRAISKYEIDTLDKFRNGLDWGYGIDPVAFVRWGYDKKKRIIYALDEYYGVERQNRHVAEYILSKDYDEIVTCDSSEPKSIDELREYDIRAIGAKKGKGSVEYGEKWLASLEAIIIDPIRTPNIAREFEMIDYDTDREGNPLPRLCDKDNHTIDATRYAFENDMKKGKYIYEY</sequence>
<dbReference type="InterPro" id="IPR027417">
    <property type="entry name" value="P-loop_NTPase"/>
</dbReference>
<evidence type="ECO:0000259" key="2">
    <source>
        <dbReference type="Pfam" id="PF17288"/>
    </source>
</evidence>
<dbReference type="EMBL" id="CP003723">
    <property type="protein sequence ID" value="AGM23107.1"/>
    <property type="molecule type" value="Genomic_DNA"/>
</dbReference>
<accession>R9RBA2</accession>
<reference evidence="3 4" key="1">
    <citation type="submission" date="2012-07" db="EMBL/GenBank/DDBJ databases">
        <title>The Genome Sequence of Fusobacterium sp. 4_8.</title>
        <authorList>
            <consortium name="The Broad Institute Genome Sequencing Platform"/>
            <person name="Earl A."/>
            <person name="Ward D."/>
            <person name="Feldgarden M."/>
            <person name="Gevers D."/>
            <person name="Sibley C.D."/>
            <person name="White A.P."/>
            <person name="Crowley S."/>
            <person name="Surette M."/>
            <person name="Strauss J.C."/>
            <person name="Ambrose C.E."/>
            <person name="Allen-Vercoe E."/>
            <person name="Walker B."/>
            <person name="Young S.K."/>
            <person name="Zeng Q."/>
            <person name="Gargeya S."/>
            <person name="Fitzgerald M."/>
            <person name="Haas B."/>
            <person name="Abouelleil A."/>
            <person name="Alvarado L."/>
            <person name="Arachchi H.M."/>
            <person name="Berlin A.M."/>
            <person name="Chapman S.B."/>
            <person name="Goldberg J."/>
            <person name="Griggs A."/>
            <person name="Gujja S."/>
            <person name="Hansen M."/>
            <person name="Howarth C."/>
            <person name="Imamovic A."/>
            <person name="Larimer J."/>
            <person name="McCowen C."/>
            <person name="Montmayeur A."/>
            <person name="Murphy C."/>
            <person name="Neiman D."/>
            <person name="Pearson M."/>
            <person name="Priest M."/>
            <person name="Roberts A."/>
            <person name="Saif S."/>
            <person name="Shea T."/>
            <person name="Sisk P."/>
            <person name="Sykes S."/>
            <person name="Wortman J."/>
            <person name="Nusbaum C."/>
            <person name="Birren B."/>
        </authorList>
    </citation>
    <scope>NUCLEOTIDE SEQUENCE [LARGE SCALE GENOMIC DNA]</scope>
    <source>
        <strain evidence="3 4">4_8</strain>
    </source>
</reference>
<dbReference type="RefSeq" id="WP_016339680.1">
    <property type="nucleotide sequence ID" value="NC_021281.1"/>
</dbReference>
<dbReference type="Pfam" id="PF04466">
    <property type="entry name" value="Terminase_3"/>
    <property type="match status" value="1"/>
</dbReference>
<dbReference type="Gene3D" id="3.40.50.300">
    <property type="entry name" value="P-loop containing nucleotide triphosphate hydrolases"/>
    <property type="match status" value="1"/>
</dbReference>
<organism evidence="3 4">
    <name type="scientific">Fusobacterium animalis 4_8</name>
    <dbReference type="NCBI Taxonomy" id="469607"/>
    <lineage>
        <taxon>Bacteria</taxon>
        <taxon>Fusobacteriati</taxon>
        <taxon>Fusobacteriota</taxon>
        <taxon>Fusobacteriia</taxon>
        <taxon>Fusobacteriales</taxon>
        <taxon>Fusobacteriaceae</taxon>
        <taxon>Fusobacterium</taxon>
    </lineage>
</organism>
<dbReference type="AlphaFoldDB" id="R9RBA2"/>
<dbReference type="HAMAP" id="MF_04145">
    <property type="entry name" value="TERL_SPP1"/>
    <property type="match status" value="1"/>
</dbReference>
<evidence type="ECO:0000259" key="1">
    <source>
        <dbReference type="Pfam" id="PF04466"/>
    </source>
</evidence>
<dbReference type="NCBIfam" id="TIGR01547">
    <property type="entry name" value="phage_term_2"/>
    <property type="match status" value="1"/>
</dbReference>
<protein>
    <submittedName>
        <fullName evidence="3">PBSX family phage terminase, large subunit</fullName>
    </submittedName>
</protein>
<dbReference type="PATRIC" id="fig|469607.3.peg.652"/>
<dbReference type="Proteomes" id="UP000014361">
    <property type="component" value="Chromosome"/>
</dbReference>
<dbReference type="InterPro" id="IPR052380">
    <property type="entry name" value="Viral_DNA_packaging_terminase"/>
</dbReference>
<feature type="domain" description="Phage terminase large subunit C-terminal" evidence="2">
    <location>
        <begin position="268"/>
        <end position="409"/>
    </location>
</feature>
<evidence type="ECO:0000313" key="3">
    <source>
        <dbReference type="EMBL" id="AGM23107.1"/>
    </source>
</evidence>
<dbReference type="Pfam" id="PF17288">
    <property type="entry name" value="Terminase_3C"/>
    <property type="match status" value="1"/>
</dbReference>
<dbReference type="GO" id="GO:0005524">
    <property type="term" value="F:ATP binding"/>
    <property type="evidence" value="ECO:0007669"/>
    <property type="project" value="InterPro"/>
</dbReference>